<dbReference type="InterPro" id="IPR009053">
    <property type="entry name" value="Prefoldin"/>
</dbReference>
<dbReference type="EMBL" id="BPWL01000002">
    <property type="protein sequence ID" value="GJJ07602.1"/>
    <property type="molecule type" value="Genomic_DNA"/>
</dbReference>
<accession>A0AAV5A2D5</accession>
<proteinExistence type="predicted"/>
<protein>
    <submittedName>
        <fullName evidence="1">Uncharacterized protein</fullName>
    </submittedName>
</protein>
<comment type="caution">
    <text evidence="1">The sequence shown here is derived from an EMBL/GenBank/DDBJ whole genome shotgun (WGS) entry which is preliminary data.</text>
</comment>
<dbReference type="SUPFAM" id="SSF46579">
    <property type="entry name" value="Prefoldin"/>
    <property type="match status" value="1"/>
</dbReference>
<sequence length="134" mass="15446">MSQLPDDTLRKILIQIQQTAVQSQRALTVTRSQITAKERERRILQLTIDEITGMKGDVKMFMAVPKPVMEKQLKVEERSLADELNALNKKVGVTLDSIKDDGCSYFIFQTKYLDKQFNDAQAQLKDIFHSSRER</sequence>
<keyword evidence="2" id="KW-1185">Reference proteome</keyword>
<reference evidence="1" key="1">
    <citation type="submission" date="2021-10" db="EMBL/GenBank/DDBJ databases">
        <title>De novo Genome Assembly of Clathrus columnatus (Basidiomycota, Fungi) Using Illumina and Nanopore Sequence Data.</title>
        <authorList>
            <person name="Ogiso-Tanaka E."/>
            <person name="Itagaki H."/>
            <person name="Hosoya T."/>
            <person name="Hosaka K."/>
        </authorList>
    </citation>
    <scope>NUCLEOTIDE SEQUENCE</scope>
    <source>
        <strain evidence="1">MO-923</strain>
    </source>
</reference>
<evidence type="ECO:0000313" key="1">
    <source>
        <dbReference type="EMBL" id="GJJ07602.1"/>
    </source>
</evidence>
<dbReference type="AlphaFoldDB" id="A0AAV5A2D5"/>
<organism evidence="1 2">
    <name type="scientific">Clathrus columnatus</name>
    <dbReference type="NCBI Taxonomy" id="1419009"/>
    <lineage>
        <taxon>Eukaryota</taxon>
        <taxon>Fungi</taxon>
        <taxon>Dikarya</taxon>
        <taxon>Basidiomycota</taxon>
        <taxon>Agaricomycotina</taxon>
        <taxon>Agaricomycetes</taxon>
        <taxon>Phallomycetidae</taxon>
        <taxon>Phallales</taxon>
        <taxon>Clathraceae</taxon>
        <taxon>Clathrus</taxon>
    </lineage>
</organism>
<evidence type="ECO:0000313" key="2">
    <source>
        <dbReference type="Proteomes" id="UP001050691"/>
    </source>
</evidence>
<gene>
    <name evidence="1" type="ORF">Clacol_001805</name>
</gene>
<dbReference type="Proteomes" id="UP001050691">
    <property type="component" value="Unassembled WGS sequence"/>
</dbReference>
<dbReference type="Gene3D" id="1.10.287.370">
    <property type="match status" value="1"/>
</dbReference>
<name>A0AAV5A2D5_9AGAM</name>